<protein>
    <submittedName>
        <fullName evidence="2">Uncharacterized protein</fullName>
    </submittedName>
</protein>
<keyword evidence="3" id="KW-1185">Reference proteome</keyword>
<evidence type="ECO:0000256" key="1">
    <source>
        <dbReference type="SAM" id="MobiDB-lite"/>
    </source>
</evidence>
<dbReference type="EMBL" id="SMZO01000032">
    <property type="protein sequence ID" value="TDL86378.1"/>
    <property type="molecule type" value="Genomic_DNA"/>
</dbReference>
<evidence type="ECO:0000313" key="3">
    <source>
        <dbReference type="Proteomes" id="UP000294562"/>
    </source>
</evidence>
<feature type="region of interest" description="Disordered" evidence="1">
    <location>
        <begin position="1"/>
        <end position="24"/>
    </location>
</feature>
<dbReference type="InterPro" id="IPR025528">
    <property type="entry name" value="BrnA_antitoxin"/>
</dbReference>
<proteinExistence type="predicted"/>
<reference evidence="2 3" key="1">
    <citation type="submission" date="2019-03" db="EMBL/GenBank/DDBJ databases">
        <title>Rhodobacteraceae bacterium SM1902, a new member of the family Rhodobacteraceae isolated from Yantai.</title>
        <authorList>
            <person name="Sun Y."/>
        </authorList>
    </citation>
    <scope>NUCLEOTIDE SEQUENCE [LARGE SCALE GENOMIC DNA]</scope>
    <source>
        <strain evidence="2 3">SM1902</strain>
    </source>
</reference>
<dbReference type="RefSeq" id="WP_133343445.1">
    <property type="nucleotide sequence ID" value="NZ_SMZO01000032.1"/>
</dbReference>
<gene>
    <name evidence="2" type="ORF">E2L05_13570</name>
</gene>
<comment type="caution">
    <text evidence="2">The sequence shown here is derived from an EMBL/GenBank/DDBJ whole genome shotgun (WGS) entry which is preliminary data.</text>
</comment>
<name>A0A4R6AUG8_9RHOB</name>
<dbReference type="Pfam" id="PF14384">
    <property type="entry name" value="BrnA_antitoxin"/>
    <property type="match status" value="1"/>
</dbReference>
<dbReference type="AlphaFoldDB" id="A0A4R6AUG8"/>
<sequence>MPSRPQANRPSPAHRQPVRHGRSRAARHAYERLILSAYAEEAEKHNSAYDLRDVIPEAWDALEQDVDLPEPRVKTTLYLDKSVSVYFRALGPGWQNAVNRVLATYAQMKIADVRLGERLIEEYRASERDRLLREAQGLEVPREAGTVEDVPPDARPTLIRR</sequence>
<feature type="region of interest" description="Disordered" evidence="1">
    <location>
        <begin position="142"/>
        <end position="161"/>
    </location>
</feature>
<accession>A0A4R6AUG8</accession>
<evidence type="ECO:0000313" key="2">
    <source>
        <dbReference type="EMBL" id="TDL86378.1"/>
    </source>
</evidence>
<dbReference type="OrthoDB" id="361944at2"/>
<dbReference type="Proteomes" id="UP000294562">
    <property type="component" value="Unassembled WGS sequence"/>
</dbReference>
<organism evidence="2 3">
    <name type="scientific">Meridianimarinicoccus aquatilis</name>
    <dbReference type="NCBI Taxonomy" id="2552766"/>
    <lineage>
        <taxon>Bacteria</taxon>
        <taxon>Pseudomonadati</taxon>
        <taxon>Pseudomonadota</taxon>
        <taxon>Alphaproteobacteria</taxon>
        <taxon>Rhodobacterales</taxon>
        <taxon>Paracoccaceae</taxon>
        <taxon>Meridianimarinicoccus</taxon>
    </lineage>
</organism>